<sequence>METYNSVAGELGWIARQLRCDVAYEINGVVQRSKVGTCMADLVRLKQYVGMARRGADFRMSVDLSNGVVVSTWRTVATPTAAPTTTTSCATEASASHLAEAVEAGDWLTVLLEDALTNEVNLKSWPEVIERRDSHSTSTDKRMAMAIEGALLRETVKRPRAHVRWIDGIQNIADVLIKANADKEVLRQYLKDGIICLSQTEANFQLKEKKRFERQRRKVVIKAKTGNQKQDDRRVAETKLYETPR</sequence>
<evidence type="ECO:0000313" key="2">
    <source>
        <dbReference type="EMBL" id="CAE7264918.1"/>
    </source>
</evidence>
<feature type="non-terminal residue" evidence="2">
    <location>
        <position position="1"/>
    </location>
</feature>
<dbReference type="Proteomes" id="UP000601435">
    <property type="component" value="Unassembled WGS sequence"/>
</dbReference>
<keyword evidence="3" id="KW-1185">Reference proteome</keyword>
<reference evidence="2" key="1">
    <citation type="submission" date="2021-02" db="EMBL/GenBank/DDBJ databases">
        <authorList>
            <person name="Dougan E. K."/>
            <person name="Rhodes N."/>
            <person name="Thang M."/>
            <person name="Chan C."/>
        </authorList>
    </citation>
    <scope>NUCLEOTIDE SEQUENCE</scope>
</reference>
<feature type="compositionally biased region" description="Basic and acidic residues" evidence="1">
    <location>
        <begin position="229"/>
        <end position="245"/>
    </location>
</feature>
<protein>
    <submittedName>
        <fullName evidence="2">GIP protein</fullName>
    </submittedName>
</protein>
<dbReference type="EMBL" id="CAJNJA010010970">
    <property type="protein sequence ID" value="CAE7264918.1"/>
    <property type="molecule type" value="Genomic_DNA"/>
</dbReference>
<dbReference type="AlphaFoldDB" id="A0A812MJY6"/>
<dbReference type="OrthoDB" id="422008at2759"/>
<evidence type="ECO:0000313" key="3">
    <source>
        <dbReference type="Proteomes" id="UP000601435"/>
    </source>
</evidence>
<proteinExistence type="predicted"/>
<evidence type="ECO:0000256" key="1">
    <source>
        <dbReference type="SAM" id="MobiDB-lite"/>
    </source>
</evidence>
<feature type="region of interest" description="Disordered" evidence="1">
    <location>
        <begin position="220"/>
        <end position="245"/>
    </location>
</feature>
<comment type="caution">
    <text evidence="2">The sequence shown here is derived from an EMBL/GenBank/DDBJ whole genome shotgun (WGS) entry which is preliminary data.</text>
</comment>
<gene>
    <name evidence="2" type="primary">GIP</name>
    <name evidence="2" type="ORF">SNEC2469_LOCUS6182</name>
</gene>
<accession>A0A812MJY6</accession>
<name>A0A812MJY6_9DINO</name>
<organism evidence="2 3">
    <name type="scientific">Symbiodinium necroappetens</name>
    <dbReference type="NCBI Taxonomy" id="1628268"/>
    <lineage>
        <taxon>Eukaryota</taxon>
        <taxon>Sar</taxon>
        <taxon>Alveolata</taxon>
        <taxon>Dinophyceae</taxon>
        <taxon>Suessiales</taxon>
        <taxon>Symbiodiniaceae</taxon>
        <taxon>Symbiodinium</taxon>
    </lineage>
</organism>